<dbReference type="SUPFAM" id="SSF46894">
    <property type="entry name" value="C-terminal effector domain of the bipartite response regulators"/>
    <property type="match status" value="1"/>
</dbReference>
<dbReference type="InterPro" id="IPR016032">
    <property type="entry name" value="Sig_transdc_resp-reg_C-effctor"/>
</dbReference>
<accession>A0ABW7SGT4</accession>
<dbReference type="Pfam" id="PF00196">
    <property type="entry name" value="GerE"/>
    <property type="match status" value="1"/>
</dbReference>
<keyword evidence="1" id="KW-0547">Nucleotide-binding</keyword>
<evidence type="ECO:0000313" key="4">
    <source>
        <dbReference type="EMBL" id="MFI0792099.1"/>
    </source>
</evidence>
<dbReference type="SUPFAM" id="SSF52540">
    <property type="entry name" value="P-loop containing nucleoside triphosphate hydrolases"/>
    <property type="match status" value="1"/>
</dbReference>
<name>A0ABW7SGT4_9ACTN</name>
<sequence>MPAGDRPELPTLVGRDRERELLHEALDQARRGCGGTIFLVGGDGMGKSRLTLETTHRGRRAGMGVLLGRAGSTVRAVALRPLTEALALLFRTEPILEHACLRPYRSALGDLIPEYRSTEKAMTAPSPVLLAEAVLRLLSVTGTGRGCLLALEDLHDTDPATLAVVEYLADNIADQGTLLLATLRPEPGPAWDLAQALGRRCSGTVLRLEPLGRRAVHLLAASRLGLAPERIPEPVLDRLCRDSAGNPFLATELLRAMRDSGTLVVKAGGCFLVDEVQTEVPPTVRHSVIDQADRLGPAGRHLLTAAAVIGERFPISVLGRALRMKQDDLLGHLRAAVTAGLLAAEGDDHDWYAFRTMTTAVALLGQLTPTDQAALALQSVDAVNELYPGLPGEWCRFTARLAQLAGDVRGAVRLLALAGRRDLNAGRLRSATETLDRAWQLSQASADNPLRADVLHELLCALVESGEARRGLRLLDNLDDLCHPAVPPERLAAVHVLFARLALLAGRRADAATQLDAARTVLSPGAHDRQTAAVDAVAAAHLGPDAPERAARLATHAVQKAEFAGLPGVACLGWQERGVLARRQGADEAQRCFAQMRRLAERHHLPLWRNRAAVLLAEQRWLLTGDTDALLHAAGRARRTGASATRHTVDVLLAWDHALRAEYVEAERLVEECAAEAHRLGLGDSAPLLALVRAVCAGHRGRRHQLDAVLSGLSDDDTGPPVAALAHGMAATVCALLEEDPGRARRELDRAAACDAGRPAPYPLTGQQGLGLLLAVLDGDADWRRCCEVGATPAGRLHWNRQFVLLAKAVLLGRQGERETASAAVTSVRRAQAHPVAVHLGLRLVAPVAHTDRWGDPVDWLRGAEEYFCRAGLPAPARACRAHLRQLGVVVPYRRTTSRVPQPLRMIGVTEREYEVLQLMADWSDNRSIASELFISPRTVEKHVASLIAKTEQANRAALSRYAARVRDEVTPD</sequence>
<dbReference type="Proteomes" id="UP001611075">
    <property type="component" value="Unassembled WGS sequence"/>
</dbReference>
<dbReference type="Pfam" id="PF13191">
    <property type="entry name" value="AAA_16"/>
    <property type="match status" value="1"/>
</dbReference>
<comment type="caution">
    <text evidence="4">The sequence shown here is derived from an EMBL/GenBank/DDBJ whole genome shotgun (WGS) entry which is preliminary data.</text>
</comment>
<organism evidence="4 5">
    <name type="scientific">Micromonospora rubida</name>
    <dbReference type="NCBI Taxonomy" id="2697657"/>
    <lineage>
        <taxon>Bacteria</taxon>
        <taxon>Bacillati</taxon>
        <taxon>Actinomycetota</taxon>
        <taxon>Actinomycetes</taxon>
        <taxon>Micromonosporales</taxon>
        <taxon>Micromonosporaceae</taxon>
        <taxon>Micromonospora</taxon>
    </lineage>
</organism>
<evidence type="ECO:0000313" key="5">
    <source>
        <dbReference type="Proteomes" id="UP001611075"/>
    </source>
</evidence>
<dbReference type="PROSITE" id="PS50043">
    <property type="entry name" value="HTH_LUXR_2"/>
    <property type="match status" value="1"/>
</dbReference>
<feature type="domain" description="HTH luxR-type" evidence="3">
    <location>
        <begin position="900"/>
        <end position="967"/>
    </location>
</feature>
<dbReference type="Gene3D" id="1.10.10.10">
    <property type="entry name" value="Winged helix-like DNA-binding domain superfamily/Winged helix DNA-binding domain"/>
    <property type="match status" value="1"/>
</dbReference>
<protein>
    <submittedName>
        <fullName evidence="4">AAA family ATPase</fullName>
    </submittedName>
</protein>
<evidence type="ECO:0000256" key="2">
    <source>
        <dbReference type="ARBA" id="ARBA00022840"/>
    </source>
</evidence>
<dbReference type="InterPro" id="IPR000792">
    <property type="entry name" value="Tscrpt_reg_LuxR_C"/>
</dbReference>
<dbReference type="SMART" id="SM00421">
    <property type="entry name" value="HTH_LUXR"/>
    <property type="match status" value="1"/>
</dbReference>
<reference evidence="4 5" key="1">
    <citation type="submission" date="2024-10" db="EMBL/GenBank/DDBJ databases">
        <title>The Natural Products Discovery Center: Release of the First 8490 Sequenced Strains for Exploring Actinobacteria Biosynthetic Diversity.</title>
        <authorList>
            <person name="Kalkreuter E."/>
            <person name="Kautsar S.A."/>
            <person name="Yang D."/>
            <person name="Bader C.D."/>
            <person name="Teijaro C.N."/>
            <person name="Fluegel L."/>
            <person name="Davis C.M."/>
            <person name="Simpson J.R."/>
            <person name="Lauterbach L."/>
            <person name="Steele A.D."/>
            <person name="Gui C."/>
            <person name="Meng S."/>
            <person name="Li G."/>
            <person name="Viehrig K."/>
            <person name="Ye F."/>
            <person name="Su P."/>
            <person name="Kiefer A.F."/>
            <person name="Nichols A."/>
            <person name="Cepeda A.J."/>
            <person name="Yan W."/>
            <person name="Fan B."/>
            <person name="Jiang Y."/>
            <person name="Adhikari A."/>
            <person name="Zheng C.-J."/>
            <person name="Schuster L."/>
            <person name="Cowan T.M."/>
            <person name="Smanski M.J."/>
            <person name="Chevrette M.G."/>
            <person name="De Carvalho L.P.S."/>
            <person name="Shen B."/>
        </authorList>
    </citation>
    <scope>NUCLEOTIDE SEQUENCE [LARGE SCALE GENOMIC DNA]</scope>
    <source>
        <strain evidence="4 5">NPDC021253</strain>
    </source>
</reference>
<dbReference type="InterPro" id="IPR041664">
    <property type="entry name" value="AAA_16"/>
</dbReference>
<evidence type="ECO:0000256" key="1">
    <source>
        <dbReference type="ARBA" id="ARBA00022741"/>
    </source>
</evidence>
<dbReference type="PRINTS" id="PR00038">
    <property type="entry name" value="HTHLUXR"/>
</dbReference>
<dbReference type="InterPro" id="IPR027417">
    <property type="entry name" value="P-loop_NTPase"/>
</dbReference>
<dbReference type="CDD" id="cd06170">
    <property type="entry name" value="LuxR_C_like"/>
    <property type="match status" value="1"/>
</dbReference>
<dbReference type="InterPro" id="IPR036388">
    <property type="entry name" value="WH-like_DNA-bd_sf"/>
</dbReference>
<dbReference type="PANTHER" id="PTHR16305">
    <property type="entry name" value="TESTICULAR SOLUBLE ADENYLYL CYCLASE"/>
    <property type="match status" value="1"/>
</dbReference>
<evidence type="ECO:0000259" key="3">
    <source>
        <dbReference type="PROSITE" id="PS50043"/>
    </source>
</evidence>
<dbReference type="PANTHER" id="PTHR16305:SF35">
    <property type="entry name" value="TRANSCRIPTIONAL ACTIVATOR DOMAIN"/>
    <property type="match status" value="1"/>
</dbReference>
<proteinExistence type="predicted"/>
<keyword evidence="2" id="KW-0067">ATP-binding</keyword>
<dbReference type="RefSeq" id="WP_396676726.1">
    <property type="nucleotide sequence ID" value="NZ_JBIRPU010000002.1"/>
</dbReference>
<dbReference type="EMBL" id="JBIRPU010000002">
    <property type="protein sequence ID" value="MFI0792099.1"/>
    <property type="molecule type" value="Genomic_DNA"/>
</dbReference>
<gene>
    <name evidence="4" type="ORF">ACH4OY_05255</name>
</gene>
<keyword evidence="5" id="KW-1185">Reference proteome</keyword>